<evidence type="ECO:0000259" key="2">
    <source>
        <dbReference type="PROSITE" id="PS50405"/>
    </source>
</evidence>
<dbReference type="InterPro" id="IPR036249">
    <property type="entry name" value="Thioredoxin-like_sf"/>
</dbReference>
<evidence type="ECO:0000313" key="3">
    <source>
        <dbReference type="EMBL" id="RZO19974.1"/>
    </source>
</evidence>
<dbReference type="PROSITE" id="PS50405">
    <property type="entry name" value="GST_CTER"/>
    <property type="match status" value="1"/>
</dbReference>
<accession>A0A520MFG7</accession>
<dbReference type="SFLD" id="SFLDS00019">
    <property type="entry name" value="Glutathione_Transferase_(cytos"/>
    <property type="match status" value="1"/>
</dbReference>
<dbReference type="Gene3D" id="3.40.30.10">
    <property type="entry name" value="Glutaredoxin"/>
    <property type="match status" value="1"/>
</dbReference>
<evidence type="ECO:0000259" key="1">
    <source>
        <dbReference type="PROSITE" id="PS50404"/>
    </source>
</evidence>
<dbReference type="GO" id="GO:0016740">
    <property type="term" value="F:transferase activity"/>
    <property type="evidence" value="ECO:0007669"/>
    <property type="project" value="UniProtKB-KW"/>
</dbReference>
<proteinExistence type="predicted"/>
<organism evidence="3 4">
    <name type="scientific">SAR92 clade bacterium</name>
    <dbReference type="NCBI Taxonomy" id="2315479"/>
    <lineage>
        <taxon>Bacteria</taxon>
        <taxon>Pseudomonadati</taxon>
        <taxon>Pseudomonadota</taxon>
        <taxon>Gammaproteobacteria</taxon>
        <taxon>Cellvibrionales</taxon>
        <taxon>Porticoccaceae</taxon>
        <taxon>SAR92 clade</taxon>
    </lineage>
</organism>
<dbReference type="InterPro" id="IPR040079">
    <property type="entry name" value="Glutathione_S-Trfase"/>
</dbReference>
<dbReference type="PROSITE" id="PS50404">
    <property type="entry name" value="GST_NTER"/>
    <property type="match status" value="1"/>
</dbReference>
<dbReference type="Proteomes" id="UP000315889">
    <property type="component" value="Unassembled WGS sequence"/>
</dbReference>
<dbReference type="AlphaFoldDB" id="A0A520MFG7"/>
<feature type="domain" description="GST N-terminal" evidence="1">
    <location>
        <begin position="1"/>
        <end position="81"/>
    </location>
</feature>
<dbReference type="EMBL" id="SHBP01000007">
    <property type="protein sequence ID" value="RZO19974.1"/>
    <property type="molecule type" value="Genomic_DNA"/>
</dbReference>
<evidence type="ECO:0000313" key="4">
    <source>
        <dbReference type="Proteomes" id="UP000315889"/>
    </source>
</evidence>
<dbReference type="CDD" id="cd00299">
    <property type="entry name" value="GST_C_family"/>
    <property type="match status" value="1"/>
</dbReference>
<dbReference type="PANTHER" id="PTHR44051:SF8">
    <property type="entry name" value="GLUTATHIONE S-TRANSFERASE GSTA"/>
    <property type="match status" value="1"/>
</dbReference>
<protein>
    <submittedName>
        <fullName evidence="3">Glutathione S-transferase family protein</fullName>
    </submittedName>
</protein>
<dbReference type="SUPFAM" id="SSF52833">
    <property type="entry name" value="Thioredoxin-like"/>
    <property type="match status" value="1"/>
</dbReference>
<comment type="caution">
    <text evidence="3">The sequence shown here is derived from an EMBL/GenBank/DDBJ whole genome shotgun (WGS) entry which is preliminary data.</text>
</comment>
<dbReference type="SFLD" id="SFLDG00358">
    <property type="entry name" value="Main_(cytGST)"/>
    <property type="match status" value="1"/>
</dbReference>
<dbReference type="Pfam" id="PF13410">
    <property type="entry name" value="GST_C_2"/>
    <property type="match status" value="1"/>
</dbReference>
<sequence length="270" mass="31120">MLDLYHHGSSVCAAKVRWAMILKGLDFEAHYVDILKGEQFEPDYIKINPKAVVPSLIHDGKILNESTVIMEYLDLAFPQKPMTPSDPFEYVKTRYWTKILDEHLHPACGTLTFASAHRHIVRKNLSEKELEEFLASTPDHSVTVDWAGFKKQVVKYGFDAPGAKDKVRLYDQYLKKMDSDLQQTRWLCSDEFGLADVALTPYVNRVAMLGMSGWWEGRLPYLADWWQRIQQIPSFKPAILDWCPQDLTNDLLVFGSKSWPEVAEIIEIEI</sequence>
<dbReference type="Gene3D" id="1.20.1050.10">
    <property type="match status" value="1"/>
</dbReference>
<keyword evidence="3" id="KW-0808">Transferase</keyword>
<dbReference type="InterPro" id="IPR004045">
    <property type="entry name" value="Glutathione_S-Trfase_N"/>
</dbReference>
<dbReference type="InterPro" id="IPR010987">
    <property type="entry name" value="Glutathione-S-Trfase_C-like"/>
</dbReference>
<dbReference type="SUPFAM" id="SSF47616">
    <property type="entry name" value="GST C-terminal domain-like"/>
    <property type="match status" value="1"/>
</dbReference>
<dbReference type="Pfam" id="PF13409">
    <property type="entry name" value="GST_N_2"/>
    <property type="match status" value="1"/>
</dbReference>
<reference evidence="3 4" key="1">
    <citation type="submission" date="2019-02" db="EMBL/GenBank/DDBJ databases">
        <title>Prokaryotic population dynamics and viral predation in marine succession experiment using metagenomics: the confinement effect.</title>
        <authorList>
            <person name="Haro-Moreno J.M."/>
            <person name="Rodriguez-Valera F."/>
            <person name="Lopez-Perez M."/>
        </authorList>
    </citation>
    <scope>NUCLEOTIDE SEQUENCE [LARGE SCALE GENOMIC DNA]</scope>
    <source>
        <strain evidence="3">MED-G170</strain>
    </source>
</reference>
<feature type="domain" description="GST C-terminal" evidence="2">
    <location>
        <begin position="86"/>
        <end position="250"/>
    </location>
</feature>
<name>A0A520MFG7_9GAMM</name>
<gene>
    <name evidence="3" type="ORF">EVB03_06375</name>
</gene>
<dbReference type="PANTHER" id="PTHR44051">
    <property type="entry name" value="GLUTATHIONE S-TRANSFERASE-RELATED"/>
    <property type="match status" value="1"/>
</dbReference>
<dbReference type="InterPro" id="IPR036282">
    <property type="entry name" value="Glutathione-S-Trfase_C_sf"/>
</dbReference>